<proteinExistence type="predicted"/>
<dbReference type="PANTHER" id="PTHR34352">
    <property type="entry name" value="PROTEIN YHFA"/>
    <property type="match status" value="1"/>
</dbReference>
<comment type="caution">
    <text evidence="1">The sequence shown here is derived from an EMBL/GenBank/DDBJ whole genome shotgun (WGS) entry which is preliminary data.</text>
</comment>
<accession>A0A0C1QI64</accession>
<protein>
    <recommendedName>
        <fullName evidence="3">OsmC family protein</fullName>
    </recommendedName>
</protein>
<dbReference type="InterPro" id="IPR003718">
    <property type="entry name" value="OsmC/Ohr_fam"/>
</dbReference>
<evidence type="ECO:0008006" key="3">
    <source>
        <dbReference type="Google" id="ProtNLM"/>
    </source>
</evidence>
<dbReference type="Gene3D" id="2.20.25.10">
    <property type="match status" value="1"/>
</dbReference>
<dbReference type="Proteomes" id="UP000031327">
    <property type="component" value="Unassembled WGS sequence"/>
</dbReference>
<dbReference type="AlphaFoldDB" id="A0A0C1QI64"/>
<dbReference type="InterPro" id="IPR036102">
    <property type="entry name" value="OsmC/Ohrsf"/>
</dbReference>
<reference evidence="1 2" key="1">
    <citation type="submission" date="2014-12" db="EMBL/GenBank/DDBJ databases">
        <title>Draft Genome Sequence of Pseudoalteromonas luteoviolacea HI1.</title>
        <authorList>
            <person name="Asahina A.Y."/>
            <person name="Hadfield M.G."/>
        </authorList>
    </citation>
    <scope>NUCLEOTIDE SEQUENCE [LARGE SCALE GENOMIC DNA]</scope>
    <source>
        <strain evidence="1 2">HI1</strain>
    </source>
</reference>
<dbReference type="InterPro" id="IPR015946">
    <property type="entry name" value="KH_dom-like_a/b"/>
</dbReference>
<dbReference type="OrthoDB" id="9804010at2"/>
<gene>
    <name evidence="1" type="ORF">JF50_00595</name>
</gene>
<dbReference type="Pfam" id="PF02566">
    <property type="entry name" value="OsmC"/>
    <property type="match status" value="1"/>
</dbReference>
<organism evidence="1 2">
    <name type="scientific">Pseudoalteromonas luteoviolacea</name>
    <dbReference type="NCBI Taxonomy" id="43657"/>
    <lineage>
        <taxon>Bacteria</taxon>
        <taxon>Pseudomonadati</taxon>
        <taxon>Pseudomonadota</taxon>
        <taxon>Gammaproteobacteria</taxon>
        <taxon>Alteromonadales</taxon>
        <taxon>Pseudoalteromonadaceae</taxon>
        <taxon>Pseudoalteromonas</taxon>
    </lineage>
</organism>
<evidence type="ECO:0000313" key="1">
    <source>
        <dbReference type="EMBL" id="KID59000.1"/>
    </source>
</evidence>
<name>A0A0C1QI64_9GAMM</name>
<evidence type="ECO:0000313" key="2">
    <source>
        <dbReference type="Proteomes" id="UP000031327"/>
    </source>
</evidence>
<dbReference type="SUPFAM" id="SSF82784">
    <property type="entry name" value="OsmC-like"/>
    <property type="match status" value="1"/>
</dbReference>
<dbReference type="Gene3D" id="3.30.300.20">
    <property type="match status" value="1"/>
</dbReference>
<sequence>MQASVKWVGGDTFLGRSHSGHNVVFDAGADSAAPSPMEMVLMSAGSCASVDVVSILKKAKQSVESVEVKLSAERAQSAPRVFTKINLHFVVTGDNVSEKHLARAVNLSAEKYCSVALMLEKAVEITHTHEVVQSEEK</sequence>
<dbReference type="NCBIfam" id="NF008009">
    <property type="entry name" value="PRK10738.1"/>
    <property type="match status" value="1"/>
</dbReference>
<dbReference type="EMBL" id="JWIC01000001">
    <property type="protein sequence ID" value="KID59000.1"/>
    <property type="molecule type" value="Genomic_DNA"/>
</dbReference>
<dbReference type="RefSeq" id="WP_039607606.1">
    <property type="nucleotide sequence ID" value="NZ_JWIC01000001.1"/>
</dbReference>
<dbReference type="PANTHER" id="PTHR34352:SF1">
    <property type="entry name" value="PROTEIN YHFA"/>
    <property type="match status" value="1"/>
</dbReference>